<feature type="transmembrane region" description="Helical" evidence="7">
    <location>
        <begin position="148"/>
        <end position="165"/>
    </location>
</feature>
<evidence type="ECO:0000313" key="8">
    <source>
        <dbReference type="EMBL" id="EGV62972.1"/>
    </source>
</evidence>
<accession>G3B6M7</accession>
<dbReference type="HOGENOM" id="CLU_001265_4_2_1"/>
<dbReference type="InterPro" id="IPR011701">
    <property type="entry name" value="MFS"/>
</dbReference>
<evidence type="ECO:0000256" key="4">
    <source>
        <dbReference type="ARBA" id="ARBA00022989"/>
    </source>
</evidence>
<keyword evidence="3 7" id="KW-0812">Transmembrane</keyword>
<evidence type="ECO:0000256" key="1">
    <source>
        <dbReference type="ARBA" id="ARBA00004141"/>
    </source>
</evidence>
<dbReference type="PANTHER" id="PTHR43791">
    <property type="entry name" value="PERMEASE-RELATED"/>
    <property type="match status" value="1"/>
</dbReference>
<comment type="subcellular location">
    <subcellularLocation>
        <location evidence="1">Membrane</location>
        <topology evidence="1">Multi-pass membrane protein</topology>
    </subcellularLocation>
</comment>
<feature type="transmembrane region" description="Helical" evidence="7">
    <location>
        <begin position="203"/>
        <end position="226"/>
    </location>
</feature>
<dbReference type="AlphaFoldDB" id="G3B6M7"/>
<keyword evidence="4 7" id="KW-1133">Transmembrane helix</keyword>
<dbReference type="GO" id="GO:0022857">
    <property type="term" value="F:transmembrane transporter activity"/>
    <property type="evidence" value="ECO:0007669"/>
    <property type="project" value="InterPro"/>
</dbReference>
<feature type="transmembrane region" description="Helical" evidence="7">
    <location>
        <begin position="265"/>
        <end position="286"/>
    </location>
</feature>
<evidence type="ECO:0000256" key="6">
    <source>
        <dbReference type="ARBA" id="ARBA00037968"/>
    </source>
</evidence>
<comment type="similarity">
    <text evidence="6">Belongs to the major facilitator superfamily. Allantoate permease family.</text>
</comment>
<keyword evidence="5 7" id="KW-0472">Membrane</keyword>
<feature type="transmembrane region" description="Helical" evidence="7">
    <location>
        <begin position="504"/>
        <end position="521"/>
    </location>
</feature>
<gene>
    <name evidence="8" type="ORF">CANTEDRAFT_122573</name>
</gene>
<feature type="transmembrane region" description="Helical" evidence="7">
    <location>
        <begin position="408"/>
        <end position="428"/>
    </location>
</feature>
<sequence>MTLPWFIPQLRNVEFEDDDDNSVINVIEKSKIGIDISDTKSDISEESTIAIKEYRDEANRPWWKFFDEFEYRYTTTESKKHDWWRWFEKGTSKEEKKLILKLDASLALYAFIGYWIKYVDSANLNNAYVSGLQEGIGMKGNDLINTQVLFTVGQIIFELPWIFLLPRVSLPYALFVCELVWATFTLVTYRAENPATLKAFRFIIGAAEACYFPIIHYSLASFYTATEIGRRGALFYCGQFLGVLTSGLLQAAASKIPNPGDSLSGWQWMFIIDGIISFAVAFLALIMHPGTPLRCYSIWLTDDEIKLARSRMKKNGSDVSPTVKSFFDKGTWKAILSSWHFWLLSICNMFGFNTNSASSGSFSLWLKSLDRFSVARLNNLTTIPPGLGLIWILIVCVGADLTRKRFGFIILSFIMNFIANFILALWHVPETAKWAGYLLAYWSWSQSSVFNPLISDILRHDNNQRAIEWMAIYIIGLQSSAWINRLTFPTVESPRFKKGFSSCAAFSLCFVITVSIIYVFYKRDEKKNALKNGIYIYDSSKGESPPTLEEKLERDSL</sequence>
<evidence type="ECO:0000256" key="3">
    <source>
        <dbReference type="ARBA" id="ARBA00022692"/>
    </source>
</evidence>
<feature type="transmembrane region" description="Helical" evidence="7">
    <location>
        <begin position="233"/>
        <end position="253"/>
    </location>
</feature>
<evidence type="ECO:0000256" key="5">
    <source>
        <dbReference type="ARBA" id="ARBA00023136"/>
    </source>
</evidence>
<evidence type="ECO:0008006" key="10">
    <source>
        <dbReference type="Google" id="ProtNLM"/>
    </source>
</evidence>
<dbReference type="eggNOG" id="KOG2533">
    <property type="taxonomic scope" value="Eukaryota"/>
</dbReference>
<feature type="transmembrane region" description="Helical" evidence="7">
    <location>
        <begin position="382"/>
        <end position="401"/>
    </location>
</feature>
<evidence type="ECO:0000256" key="7">
    <source>
        <dbReference type="SAM" id="Phobius"/>
    </source>
</evidence>
<dbReference type="Proteomes" id="UP000000707">
    <property type="component" value="Unassembled WGS sequence"/>
</dbReference>
<dbReference type="PANTHER" id="PTHR43791:SF15">
    <property type="entry name" value="TRANSPORTER SEO1-RELATED"/>
    <property type="match status" value="1"/>
</dbReference>
<keyword evidence="9" id="KW-1185">Reference proteome</keyword>
<protein>
    <recommendedName>
        <fullName evidence="10">MFS general substrate transporter</fullName>
    </recommendedName>
</protein>
<organism evidence="9">
    <name type="scientific">Candida tenuis (strain ATCC 10573 / BCRC 21748 / CBS 615 / JCM 9827 / NBRC 10315 / NRRL Y-1498 / VKM Y-70)</name>
    <name type="common">Yeast</name>
    <name type="synonym">Yamadazyma tenuis</name>
    <dbReference type="NCBI Taxonomy" id="590646"/>
    <lineage>
        <taxon>Eukaryota</taxon>
        <taxon>Fungi</taxon>
        <taxon>Dikarya</taxon>
        <taxon>Ascomycota</taxon>
        <taxon>Saccharomycotina</taxon>
        <taxon>Pichiomycetes</taxon>
        <taxon>Debaryomycetaceae</taxon>
        <taxon>Yamadazyma</taxon>
    </lineage>
</organism>
<dbReference type="EMBL" id="GL996524">
    <property type="protein sequence ID" value="EGV62972.1"/>
    <property type="molecule type" value="Genomic_DNA"/>
</dbReference>
<dbReference type="Pfam" id="PF07690">
    <property type="entry name" value="MFS_1"/>
    <property type="match status" value="1"/>
</dbReference>
<dbReference type="RefSeq" id="XP_006686765.1">
    <property type="nucleotide sequence ID" value="XM_006686702.1"/>
</dbReference>
<proteinExistence type="inferred from homology"/>
<reference evidence="8 9" key="1">
    <citation type="journal article" date="2011" name="Proc. Natl. Acad. Sci. U.S.A.">
        <title>Comparative genomics of xylose-fermenting fungi for enhanced biofuel production.</title>
        <authorList>
            <person name="Wohlbach D.J."/>
            <person name="Kuo A."/>
            <person name="Sato T.K."/>
            <person name="Potts K.M."/>
            <person name="Salamov A.A."/>
            <person name="LaButti K.M."/>
            <person name="Sun H."/>
            <person name="Clum A."/>
            <person name="Pangilinan J.L."/>
            <person name="Lindquist E.A."/>
            <person name="Lucas S."/>
            <person name="Lapidus A."/>
            <person name="Jin M."/>
            <person name="Gunawan C."/>
            <person name="Balan V."/>
            <person name="Dale B.E."/>
            <person name="Jeffries T.W."/>
            <person name="Zinkel R."/>
            <person name="Barry K.W."/>
            <person name="Grigoriev I.V."/>
            <person name="Gasch A.P."/>
        </authorList>
    </citation>
    <scope>NUCLEOTIDE SEQUENCE [LARGE SCALE GENOMIC DNA]</scope>
    <source>
        <strain evidence="9">ATCC 10573 / BCRC 21748 / CBS 615 / JCM 9827 / NBRC 10315 / NRRL Y-1498 / VKM Y-70</strain>
    </source>
</reference>
<dbReference type="KEGG" id="cten:18248908"/>
<dbReference type="FunFam" id="1.20.1250.20:FF:000065">
    <property type="entry name" value="Putative MFS pantothenate transporter"/>
    <property type="match status" value="1"/>
</dbReference>
<feature type="transmembrane region" description="Helical" evidence="7">
    <location>
        <begin position="341"/>
        <end position="362"/>
    </location>
</feature>
<name>G3B6M7_CANTC</name>
<dbReference type="SUPFAM" id="SSF103473">
    <property type="entry name" value="MFS general substrate transporter"/>
    <property type="match status" value="1"/>
</dbReference>
<evidence type="ECO:0000256" key="2">
    <source>
        <dbReference type="ARBA" id="ARBA00022448"/>
    </source>
</evidence>
<evidence type="ECO:0000313" key="9">
    <source>
        <dbReference type="Proteomes" id="UP000000707"/>
    </source>
</evidence>
<dbReference type="Gene3D" id="1.20.1250.20">
    <property type="entry name" value="MFS general substrate transporter like domains"/>
    <property type="match status" value="1"/>
</dbReference>
<dbReference type="GeneID" id="18248908"/>
<dbReference type="InterPro" id="IPR036259">
    <property type="entry name" value="MFS_trans_sf"/>
</dbReference>
<feature type="transmembrane region" description="Helical" evidence="7">
    <location>
        <begin position="172"/>
        <end position="191"/>
    </location>
</feature>
<keyword evidence="2" id="KW-0813">Transport</keyword>
<dbReference type="GO" id="GO:0016020">
    <property type="term" value="C:membrane"/>
    <property type="evidence" value="ECO:0007669"/>
    <property type="project" value="UniProtKB-SubCell"/>
</dbReference>
<dbReference type="OrthoDB" id="3639251at2759"/>